<keyword evidence="2" id="KW-0812">Transmembrane</keyword>
<dbReference type="EMBL" id="CP001744">
    <property type="protein sequence ID" value="ADG67651.1"/>
    <property type="molecule type" value="Genomic_DNA"/>
</dbReference>
<dbReference type="KEGG" id="plm:Plim_1821"/>
<feature type="region of interest" description="Disordered" evidence="1">
    <location>
        <begin position="1266"/>
        <end position="1292"/>
    </location>
</feature>
<evidence type="ECO:0000313" key="4">
    <source>
        <dbReference type="Proteomes" id="UP000002220"/>
    </source>
</evidence>
<dbReference type="STRING" id="521674.Plim_1821"/>
<feature type="compositionally biased region" description="Polar residues" evidence="1">
    <location>
        <begin position="136"/>
        <end position="151"/>
    </location>
</feature>
<accession>D5SYC3</accession>
<evidence type="ECO:0000256" key="1">
    <source>
        <dbReference type="SAM" id="MobiDB-lite"/>
    </source>
</evidence>
<feature type="compositionally biased region" description="Polar residues" evidence="1">
    <location>
        <begin position="1266"/>
        <end position="1277"/>
    </location>
</feature>
<sequence precursor="true">MIGGLSSDKASKIQSSHHGTVIVLRETLSSIMQEFTTNGCRTSRGDIRSLPTAKNHRLISRHLLSSDRICPRSLSQRKQFSFGISQPASIGQLFWTVVLGLLLFATGDCLAQTTDLSNPAPTIPTQETAPAPAILQDTNQPTGNGLSAKTSQARELEQIPAEVIYLPNAAGTLVPVPAGGTVEGYVEWLKAQRSKSKAPKAPWSVSSVEVSGVVENEHARLTIQINMDSLASDAPFSIALGLNEATLTKITQKPQVDSERDETQSVDQAKVNETGKLLFGGFDREEGYRWWVARSGRHELELEAIVPLRKQSATTRLLLTLPPSAVSHASLTIPQVDLTIKMAESFTQLPANTSTPGTIVDAFGFGPKMDVSWQPAIVQAADASLESSTILTARVNSESCVMDAVQRLRVPTGNPVQFAMRIPQGFELVTIESRDYREHTLDPNVPNRVLISLSASTTGLVTLNWTVRKSIELGEAMTIQGFQVEKARRQNGEIGLIASDGIQLKTDDLRTPQMVRMAVADWQAQNSGAQVFRAYRFFGSGFQLGITPQPVSPYVVCEPQIFLTASENEWKLEAVYPVEVYRGRITSMEFHWPSWQRQNWVMEAIEPRGPVVESFIIGGERKALGGLDSSPRNRTNAEVDSGGSNSNLTIVLSSPRSERFTIRLRARRMFDAGSASQFITVPMPLDSAQVPATLVIANSENIESTIQTSSGVPLRSPAATTTQDLLWPAGLNSLRHTVYRLPAELNDLHATIRPQPRKISGTSQTSIVLQDRQLRIDQSLQLKVQYEPLESLLLKVPEEIVDRCEFRSEKGELLPSVWGPLLPSGHRQVQLNFRTPVLGNSIVKATYSFPLSDQATKIEPVKVRLITPVDFSISSSTVEYPKGQALAPTSPIAGWRSNSSPSSPHQWISNEGVDSITLRLEPGSELDGDRPDVDECVNTVICDESGKDLWTTSILLSSSVPNLIVELPGNPQSPRFFWNGQEVPPVSTTITTPEVKTYTLLRPNTARSETQSSQRVFPNPNTGSQLIVGSSNPLLLQVTWLSEIPVSSRWSSEIRLQGAQLPFVNWSGQSYWDVRLSGNQYLLNYSRKLSPLFRWQRQGLFWRRNSPATPISEGFQKYAQQLQTTLTPSVQRAANPDSLPVDLNRYLFTEFGRPDAHQIATISMPLIVFLGAGFALATGFLLLRIPRLRQPIPLLMFVFAISLVGLFQMPVLQLLAQPIIIGLIFPILAILLERWTAYRHGQSILTLSHDSTGSYRAASAEPSMTALFSNDGSTQYRRPQLTPASEGERGLS</sequence>
<name>D5SYC3_PLAL2</name>
<feature type="transmembrane region" description="Helical" evidence="2">
    <location>
        <begin position="1215"/>
        <end position="1232"/>
    </location>
</feature>
<proteinExistence type="predicted"/>
<feature type="transmembrane region" description="Helical" evidence="2">
    <location>
        <begin position="1192"/>
        <end position="1209"/>
    </location>
</feature>
<feature type="region of interest" description="Disordered" evidence="1">
    <location>
        <begin position="626"/>
        <end position="648"/>
    </location>
</feature>
<keyword evidence="2" id="KW-1133">Transmembrane helix</keyword>
<organism evidence="3 4">
    <name type="scientific">Planctopirus limnophila (strain ATCC 43296 / DSM 3776 / IFAM 1008 / Mu 290)</name>
    <name type="common">Planctomyces limnophilus</name>
    <dbReference type="NCBI Taxonomy" id="521674"/>
    <lineage>
        <taxon>Bacteria</taxon>
        <taxon>Pseudomonadati</taxon>
        <taxon>Planctomycetota</taxon>
        <taxon>Planctomycetia</taxon>
        <taxon>Planctomycetales</taxon>
        <taxon>Planctomycetaceae</taxon>
        <taxon>Planctopirus</taxon>
    </lineage>
</organism>
<gene>
    <name evidence="3" type="ordered locus">Plim_1821</name>
</gene>
<feature type="compositionally biased region" description="Polar residues" evidence="1">
    <location>
        <begin position="630"/>
        <end position="648"/>
    </location>
</feature>
<reference evidence="3 4" key="1">
    <citation type="journal article" date="2010" name="Stand. Genomic Sci.">
        <title>Complete genome sequence of Planctomyces limnophilus type strain (Mu 290).</title>
        <authorList>
            <person name="Labutti K."/>
            <person name="Sikorski J."/>
            <person name="Schneider S."/>
            <person name="Nolan M."/>
            <person name="Lucas S."/>
            <person name="Glavina Del Rio T."/>
            <person name="Tice H."/>
            <person name="Cheng J.F."/>
            <person name="Goodwin L."/>
            <person name="Pitluck S."/>
            <person name="Liolios K."/>
            <person name="Ivanova N."/>
            <person name="Mavromatis K."/>
            <person name="Mikhailova N."/>
            <person name="Pati A."/>
            <person name="Chen A."/>
            <person name="Palaniappan K."/>
            <person name="Land M."/>
            <person name="Hauser L."/>
            <person name="Chang Y.J."/>
            <person name="Jeffries C.D."/>
            <person name="Tindall B.J."/>
            <person name="Rohde M."/>
            <person name="Goker M."/>
            <person name="Woyke T."/>
            <person name="Bristow J."/>
            <person name="Eisen J.A."/>
            <person name="Markowitz V."/>
            <person name="Hugenholtz P."/>
            <person name="Kyrpides N.C."/>
            <person name="Klenk H.P."/>
            <person name="Lapidus A."/>
        </authorList>
    </citation>
    <scope>NUCLEOTIDE SEQUENCE [LARGE SCALE GENOMIC DNA]</scope>
    <source>
        <strain evidence="4">ATCC 43296 / DSM 3776 / IFAM 1008 / 290</strain>
    </source>
</reference>
<evidence type="ECO:0000256" key="2">
    <source>
        <dbReference type="SAM" id="Phobius"/>
    </source>
</evidence>
<dbReference type="HOGENOM" id="CLU_262122_0_0_0"/>
<feature type="transmembrane region" description="Helical" evidence="2">
    <location>
        <begin position="1162"/>
        <end position="1183"/>
    </location>
</feature>
<feature type="region of interest" description="Disordered" evidence="1">
    <location>
        <begin position="121"/>
        <end position="151"/>
    </location>
</feature>
<protein>
    <submittedName>
        <fullName evidence="3">Uncharacterized protein</fullName>
    </submittedName>
</protein>
<keyword evidence="4" id="KW-1185">Reference proteome</keyword>
<dbReference type="Proteomes" id="UP000002220">
    <property type="component" value="Chromosome"/>
</dbReference>
<evidence type="ECO:0000313" key="3">
    <source>
        <dbReference type="EMBL" id="ADG67651.1"/>
    </source>
</evidence>
<keyword evidence="2" id="KW-0472">Membrane</keyword>